<protein>
    <submittedName>
        <fullName evidence="3">Uncharacterized protein</fullName>
    </submittedName>
</protein>
<evidence type="ECO:0000256" key="1">
    <source>
        <dbReference type="SAM" id="MobiDB-lite"/>
    </source>
</evidence>
<dbReference type="GeneID" id="84807006"/>
<dbReference type="RefSeq" id="WP_095909225.1">
    <property type="nucleotide sequence ID" value="NZ_CP022386.1"/>
</dbReference>
<gene>
    <name evidence="3" type="ORF">CGC50_00295</name>
</gene>
<organism evidence="3 4">
    <name type="scientific">Capnocytophaga gingivalis</name>
    <dbReference type="NCBI Taxonomy" id="1017"/>
    <lineage>
        <taxon>Bacteria</taxon>
        <taxon>Pseudomonadati</taxon>
        <taxon>Bacteroidota</taxon>
        <taxon>Flavobacteriia</taxon>
        <taxon>Flavobacteriales</taxon>
        <taxon>Flavobacteriaceae</taxon>
        <taxon>Capnocytophaga</taxon>
    </lineage>
</organism>
<evidence type="ECO:0000313" key="4">
    <source>
        <dbReference type="Proteomes" id="UP000217250"/>
    </source>
</evidence>
<dbReference type="AlphaFoldDB" id="A0A250FKR0"/>
<evidence type="ECO:0000313" key="3">
    <source>
        <dbReference type="EMBL" id="ATA85729.1"/>
    </source>
</evidence>
<feature type="compositionally biased region" description="Basic and acidic residues" evidence="1">
    <location>
        <begin position="147"/>
        <end position="159"/>
    </location>
</feature>
<dbReference type="KEGG" id="cgh:CGC50_00295"/>
<proteinExistence type="predicted"/>
<keyword evidence="2" id="KW-0472">Membrane</keyword>
<keyword evidence="2" id="KW-0812">Transmembrane</keyword>
<evidence type="ECO:0000256" key="2">
    <source>
        <dbReference type="SAM" id="Phobius"/>
    </source>
</evidence>
<accession>A0A250FKR0</accession>
<sequence>MASIYATTKGFNELWQKVTQEKETLDKYKKKIPPFIINNDVALTYTLAIEYYSGILAELNTIKNEEMEDWVIDVFPSLYASIDSLISDMKSLLANYESELKKNKVIPSEKPLDPPAQTPPTNTLIPSSTPPVTQAPLTNTTPTISEKNTEGGPKVKDSNTGETSLAPTEKKEVSPEGTPKTEAPKKGFFTPTNIVILFLLFGAGVYFYNQKK</sequence>
<keyword evidence="2" id="KW-1133">Transmembrane helix</keyword>
<reference evidence="4" key="1">
    <citation type="submission" date="2017-06" db="EMBL/GenBank/DDBJ databases">
        <title>Capnocytophaga spp. assemblies.</title>
        <authorList>
            <person name="Gulvik C.A."/>
        </authorList>
    </citation>
    <scope>NUCLEOTIDE SEQUENCE [LARGE SCALE GENOMIC DNA]</scope>
    <source>
        <strain evidence="4">H1496</strain>
    </source>
</reference>
<name>A0A250FKR0_9FLAO</name>
<feature type="transmembrane region" description="Helical" evidence="2">
    <location>
        <begin position="188"/>
        <end position="208"/>
    </location>
</feature>
<feature type="compositionally biased region" description="Polar residues" evidence="1">
    <location>
        <begin position="119"/>
        <end position="146"/>
    </location>
</feature>
<dbReference type="Proteomes" id="UP000217250">
    <property type="component" value="Chromosome"/>
</dbReference>
<dbReference type="EMBL" id="CP022386">
    <property type="protein sequence ID" value="ATA85729.1"/>
    <property type="molecule type" value="Genomic_DNA"/>
</dbReference>
<feature type="region of interest" description="Disordered" evidence="1">
    <location>
        <begin position="105"/>
        <end position="186"/>
    </location>
</feature>